<feature type="chain" id="PRO_5001763313" description="Lipoprotein" evidence="1">
    <location>
        <begin position="21"/>
        <end position="159"/>
    </location>
</feature>
<dbReference type="PROSITE" id="PS51257">
    <property type="entry name" value="PROKAR_LIPOPROTEIN"/>
    <property type="match status" value="1"/>
</dbReference>
<keyword evidence="1" id="KW-0732">Signal</keyword>
<feature type="signal peptide" evidence="1">
    <location>
        <begin position="1"/>
        <end position="20"/>
    </location>
</feature>
<dbReference type="RefSeq" id="WP_231376736.1">
    <property type="nucleotide sequence ID" value="NZ_JFHR01000005.1"/>
</dbReference>
<dbReference type="AlphaFoldDB" id="A0A081RIF6"/>
<reference evidence="2 3" key="1">
    <citation type="submission" date="2014-02" db="EMBL/GenBank/DDBJ databases">
        <title>Whole genome sequence of Sphingobium chlorophenolicum NBRC 16172.</title>
        <authorList>
            <person name="Gan H.M."/>
            <person name="Gan H.Y."/>
            <person name="Chew T.H."/>
            <person name="Savka M.A."/>
        </authorList>
    </citation>
    <scope>NUCLEOTIDE SEQUENCE [LARGE SCALE GENOMIC DNA]</scope>
    <source>
        <strain evidence="2 3">NBRC 16172</strain>
    </source>
</reference>
<dbReference type="Proteomes" id="UP000028411">
    <property type="component" value="Unassembled WGS sequence"/>
</dbReference>
<accession>A0A081RIF6</accession>
<name>A0A081RIF6_SPHCR</name>
<organism evidence="2 3">
    <name type="scientific">Sphingobium chlorophenolicum</name>
    <dbReference type="NCBI Taxonomy" id="46429"/>
    <lineage>
        <taxon>Bacteria</taxon>
        <taxon>Pseudomonadati</taxon>
        <taxon>Pseudomonadota</taxon>
        <taxon>Alphaproteobacteria</taxon>
        <taxon>Sphingomonadales</taxon>
        <taxon>Sphingomonadaceae</taxon>
        <taxon>Sphingobium</taxon>
    </lineage>
</organism>
<evidence type="ECO:0000313" key="3">
    <source>
        <dbReference type="Proteomes" id="UP000028411"/>
    </source>
</evidence>
<evidence type="ECO:0000313" key="2">
    <source>
        <dbReference type="EMBL" id="KEQ54979.1"/>
    </source>
</evidence>
<gene>
    <name evidence="2" type="ORF">BV95_00724</name>
</gene>
<protein>
    <recommendedName>
        <fullName evidence="4">Lipoprotein</fullName>
    </recommendedName>
</protein>
<proteinExistence type="predicted"/>
<dbReference type="EMBL" id="JFHR01000005">
    <property type="protein sequence ID" value="KEQ54979.1"/>
    <property type="molecule type" value="Genomic_DNA"/>
</dbReference>
<sequence length="159" mass="16611">MRVAVWSVAGLLLVSCSPNAPQPEVPAGWKSVGIPSCCTVAIPSDATLKAGKDPVDDPVFLLRGPGYEGMFTVTGRGSALPIASSGTNYKADQLTLDGRPAGVASYRVADPNYPERRSLLWTFAGRNDGSGKNLVLDLSCKETGCAVFLPMIGSLDAKP</sequence>
<dbReference type="GeneID" id="93800168"/>
<evidence type="ECO:0000256" key="1">
    <source>
        <dbReference type="SAM" id="SignalP"/>
    </source>
</evidence>
<comment type="caution">
    <text evidence="2">The sequence shown here is derived from an EMBL/GenBank/DDBJ whole genome shotgun (WGS) entry which is preliminary data.</text>
</comment>
<evidence type="ECO:0008006" key="4">
    <source>
        <dbReference type="Google" id="ProtNLM"/>
    </source>
</evidence>